<protein>
    <submittedName>
        <fullName evidence="2">Uncharacterized protein</fullName>
    </submittedName>
</protein>
<evidence type="ECO:0000256" key="1">
    <source>
        <dbReference type="SAM" id="MobiDB-lite"/>
    </source>
</evidence>
<keyword evidence="3" id="KW-1185">Reference proteome</keyword>
<sequence length="133" mass="15707">MKSKYTAPGPTKHKLSVERKRERNEKARLRMARCVPLILSRREELKTRSREEQDLAAARAKAHQATYREKNRSLLRFWEAERRVRLYQSRYGHEAYEAYAEARRRSKARCRLAKAAKEPYSKVTACPIPTESD</sequence>
<name>A0AAD6UMH2_9AGAR</name>
<feature type="region of interest" description="Disordered" evidence="1">
    <location>
        <begin position="1"/>
        <end position="24"/>
    </location>
</feature>
<dbReference type="AlphaFoldDB" id="A0AAD6UMH2"/>
<gene>
    <name evidence="2" type="ORF">B0H15DRAFT_942024</name>
</gene>
<proteinExistence type="predicted"/>
<dbReference type="EMBL" id="JARJCN010000001">
    <property type="protein sequence ID" value="KAJ7103989.1"/>
    <property type="molecule type" value="Genomic_DNA"/>
</dbReference>
<accession>A0AAD6UMH2</accession>
<reference evidence="2" key="1">
    <citation type="submission" date="2023-03" db="EMBL/GenBank/DDBJ databases">
        <title>Massive genome expansion in bonnet fungi (Mycena s.s.) driven by repeated elements and novel gene families across ecological guilds.</title>
        <authorList>
            <consortium name="Lawrence Berkeley National Laboratory"/>
            <person name="Harder C.B."/>
            <person name="Miyauchi S."/>
            <person name="Viragh M."/>
            <person name="Kuo A."/>
            <person name="Thoen E."/>
            <person name="Andreopoulos B."/>
            <person name="Lu D."/>
            <person name="Skrede I."/>
            <person name="Drula E."/>
            <person name="Henrissat B."/>
            <person name="Morin E."/>
            <person name="Kohler A."/>
            <person name="Barry K."/>
            <person name="LaButti K."/>
            <person name="Morin E."/>
            <person name="Salamov A."/>
            <person name="Lipzen A."/>
            <person name="Mereny Z."/>
            <person name="Hegedus B."/>
            <person name="Baldrian P."/>
            <person name="Stursova M."/>
            <person name="Weitz H."/>
            <person name="Taylor A."/>
            <person name="Grigoriev I.V."/>
            <person name="Nagy L.G."/>
            <person name="Martin F."/>
            <person name="Kauserud H."/>
        </authorList>
    </citation>
    <scope>NUCLEOTIDE SEQUENCE</scope>
    <source>
        <strain evidence="2">CBHHK173m</strain>
    </source>
</reference>
<feature type="compositionally biased region" description="Basic and acidic residues" evidence="1">
    <location>
        <begin position="15"/>
        <end position="24"/>
    </location>
</feature>
<comment type="caution">
    <text evidence="2">The sequence shown here is derived from an EMBL/GenBank/DDBJ whole genome shotgun (WGS) entry which is preliminary data.</text>
</comment>
<evidence type="ECO:0000313" key="2">
    <source>
        <dbReference type="EMBL" id="KAJ7103989.1"/>
    </source>
</evidence>
<evidence type="ECO:0000313" key="3">
    <source>
        <dbReference type="Proteomes" id="UP001222325"/>
    </source>
</evidence>
<dbReference type="Proteomes" id="UP001222325">
    <property type="component" value="Unassembled WGS sequence"/>
</dbReference>
<organism evidence="2 3">
    <name type="scientific">Mycena belliarum</name>
    <dbReference type="NCBI Taxonomy" id="1033014"/>
    <lineage>
        <taxon>Eukaryota</taxon>
        <taxon>Fungi</taxon>
        <taxon>Dikarya</taxon>
        <taxon>Basidiomycota</taxon>
        <taxon>Agaricomycotina</taxon>
        <taxon>Agaricomycetes</taxon>
        <taxon>Agaricomycetidae</taxon>
        <taxon>Agaricales</taxon>
        <taxon>Marasmiineae</taxon>
        <taxon>Mycenaceae</taxon>
        <taxon>Mycena</taxon>
    </lineage>
</organism>